<feature type="region of interest" description="Disordered" evidence="2">
    <location>
        <begin position="43"/>
        <end position="94"/>
    </location>
</feature>
<proteinExistence type="predicted"/>
<name>A0A640WDP9_9GAMM</name>
<dbReference type="GO" id="GO:0008410">
    <property type="term" value="F:CoA-transferase activity"/>
    <property type="evidence" value="ECO:0007669"/>
    <property type="project" value="TreeGrafter"/>
</dbReference>
<dbReference type="InterPro" id="IPR050483">
    <property type="entry name" value="CoA-transferase_III_domain"/>
</dbReference>
<dbReference type="AlphaFoldDB" id="A0A640WDP9"/>
<dbReference type="InterPro" id="IPR023606">
    <property type="entry name" value="CoA-Trfase_III_dom_1_sf"/>
</dbReference>
<dbReference type="PANTHER" id="PTHR48207">
    <property type="entry name" value="SUCCINATE--HYDROXYMETHYLGLUTARATE COA-TRANSFERASE"/>
    <property type="match status" value="1"/>
</dbReference>
<dbReference type="Gene3D" id="3.40.50.10540">
    <property type="entry name" value="Crotonobetainyl-coa:carnitine coa-transferase, domain 1"/>
    <property type="match status" value="1"/>
</dbReference>
<reference evidence="3 4" key="1">
    <citation type="submission" date="2019-08" db="EMBL/GenBank/DDBJ databases">
        <title>Bioinformatics analysis of the strain L3 and L5.</title>
        <authorList>
            <person name="Li X."/>
        </authorList>
    </citation>
    <scope>NUCLEOTIDE SEQUENCE [LARGE SCALE GENOMIC DNA]</scope>
    <source>
        <strain evidence="3 4">L3</strain>
    </source>
</reference>
<dbReference type="RefSeq" id="WP_149435740.1">
    <property type="nucleotide sequence ID" value="NZ_VTPX01000006.1"/>
</dbReference>
<gene>
    <name evidence="3" type="ORF">F0A16_12560</name>
</gene>
<evidence type="ECO:0000256" key="2">
    <source>
        <dbReference type="SAM" id="MobiDB-lite"/>
    </source>
</evidence>
<sequence length="443" mass="46966">MSEISRPLAGLKVLDLSRVLAGPWCTQQLADLGAEVIKVERPGRGDDTRAWGPPWLDGVGTGAETRDSTESGAGTGPGAETGNSTESGTGTGSGAGMKQSAYFLSANRGKRSVAVDLSTAKGQELVRRLAMKADVVIENFKVGGLAAYGLDYASLQPLKPDLIYCSITGFGQDGPYAGRAGYDFLIQGMGGLMSLTGAPDAQGGEPTKVGVAITDIFTGLYAANAILAALRRRDATGEGGYIDMALLDVQVGVLANQALNYLTSGQTPQRMGNAHPNIVPYQAFAAADGHFIVTVGNDSQFRHLCEALGEPAWAWDPRFATNAQRVAHREALVALLEKRLIARPRDEWLALLEAHGVPCGPINTLDQVFDDPQVRHRGMCQESVMGDGRRARLVGNPITLDGCRMTSWQSPPRLGEHTACVLSEWLALDAEALADLRRAGAIV</sequence>
<dbReference type="Proteomes" id="UP000466024">
    <property type="component" value="Unassembled WGS sequence"/>
</dbReference>
<comment type="caution">
    <text evidence="3">The sequence shown here is derived from an EMBL/GenBank/DDBJ whole genome shotgun (WGS) entry which is preliminary data.</text>
</comment>
<dbReference type="EMBL" id="VTPX01000006">
    <property type="protein sequence ID" value="KAA0017892.1"/>
    <property type="molecule type" value="Genomic_DNA"/>
</dbReference>
<protein>
    <submittedName>
        <fullName evidence="3">CoA transferase</fullName>
    </submittedName>
</protein>
<dbReference type="PANTHER" id="PTHR48207:SF3">
    <property type="entry name" value="SUCCINATE--HYDROXYMETHYLGLUTARATE COA-TRANSFERASE"/>
    <property type="match status" value="1"/>
</dbReference>
<dbReference type="Gene3D" id="3.30.1540.10">
    <property type="entry name" value="formyl-coa transferase, domain 3"/>
    <property type="match status" value="1"/>
</dbReference>
<evidence type="ECO:0000313" key="4">
    <source>
        <dbReference type="Proteomes" id="UP000466024"/>
    </source>
</evidence>
<evidence type="ECO:0000256" key="1">
    <source>
        <dbReference type="ARBA" id="ARBA00022679"/>
    </source>
</evidence>
<dbReference type="InterPro" id="IPR003673">
    <property type="entry name" value="CoA-Trfase_fam_III"/>
</dbReference>
<dbReference type="SUPFAM" id="SSF89796">
    <property type="entry name" value="CoA-transferase family III (CaiB/BaiF)"/>
    <property type="match status" value="1"/>
</dbReference>
<keyword evidence="4" id="KW-1185">Reference proteome</keyword>
<organism evidence="3 4">
    <name type="scientific">Salinicola corii</name>
    <dbReference type="NCBI Taxonomy" id="2606937"/>
    <lineage>
        <taxon>Bacteria</taxon>
        <taxon>Pseudomonadati</taxon>
        <taxon>Pseudomonadota</taxon>
        <taxon>Gammaproteobacteria</taxon>
        <taxon>Oceanospirillales</taxon>
        <taxon>Halomonadaceae</taxon>
        <taxon>Salinicola</taxon>
    </lineage>
</organism>
<evidence type="ECO:0000313" key="3">
    <source>
        <dbReference type="EMBL" id="KAA0017892.1"/>
    </source>
</evidence>
<keyword evidence="1 3" id="KW-0808">Transferase</keyword>
<dbReference type="InterPro" id="IPR044855">
    <property type="entry name" value="CoA-Trfase_III_dom3_sf"/>
</dbReference>
<dbReference type="Pfam" id="PF02515">
    <property type="entry name" value="CoA_transf_3"/>
    <property type="match status" value="2"/>
</dbReference>
<accession>A0A640WDP9</accession>